<accession>A0ABV7L8F2</accession>
<feature type="transmembrane region" description="Helical" evidence="6">
    <location>
        <begin position="199"/>
        <end position="227"/>
    </location>
</feature>
<keyword evidence="3 6" id="KW-0812">Transmembrane</keyword>
<feature type="transmembrane region" description="Helical" evidence="6">
    <location>
        <begin position="274"/>
        <end position="290"/>
    </location>
</feature>
<dbReference type="CDD" id="cd06580">
    <property type="entry name" value="TM_PBP1_transp_TpRbsC_like"/>
    <property type="match status" value="1"/>
</dbReference>
<feature type="transmembrane region" description="Helical" evidence="6">
    <location>
        <begin position="20"/>
        <end position="38"/>
    </location>
</feature>
<sequence>MQPDAIPAGLARMLPGLRVAALTLLFFLLAASGFFLLIGQPPLRLFADLAAYAFGDAYSISESLVKAVPILFCALAVAVPARLGLISVGADGQLYAGAIAGTALVLAWTAAPMALLLPAMLLAGAAGGAAFGGIAGWLRARLGVNETIVTLLLNFIGLLLVNFLVYGPWKDPGNQGWPATIPFPDAATVPHLFGTRAHLGLLLAVAAAIALHLAVTMTRWGLVLAVLRGNARVGRMVGLAFGRNALLVFLIGGAMAGLAGIAETSAIQGRLQPGLSAGYGLTGFLVAWLAGHHFLRIVPLAVIAGGLLAAGDTLQLFAKVPAASTIVLQALLFIAALAASGLQRRRVAS</sequence>
<feature type="transmembrane region" description="Helical" evidence="6">
    <location>
        <begin position="67"/>
        <end position="85"/>
    </location>
</feature>
<keyword evidence="2" id="KW-1003">Cell membrane</keyword>
<protein>
    <submittedName>
        <fullName evidence="7">ABC transporter permease</fullName>
    </submittedName>
</protein>
<dbReference type="Pfam" id="PF02653">
    <property type="entry name" value="BPD_transp_2"/>
    <property type="match status" value="1"/>
</dbReference>
<evidence type="ECO:0000256" key="6">
    <source>
        <dbReference type="SAM" id="Phobius"/>
    </source>
</evidence>
<keyword evidence="4 6" id="KW-1133">Transmembrane helix</keyword>
<comment type="caution">
    <text evidence="7">The sequence shown here is derived from an EMBL/GenBank/DDBJ whole genome shotgun (WGS) entry which is preliminary data.</text>
</comment>
<dbReference type="EMBL" id="JBHRTR010000054">
    <property type="protein sequence ID" value="MFC3230958.1"/>
    <property type="molecule type" value="Genomic_DNA"/>
</dbReference>
<evidence type="ECO:0000256" key="1">
    <source>
        <dbReference type="ARBA" id="ARBA00004651"/>
    </source>
</evidence>
<keyword evidence="5 6" id="KW-0472">Membrane</keyword>
<feature type="transmembrane region" description="Helical" evidence="6">
    <location>
        <begin position="239"/>
        <end position="262"/>
    </location>
</feature>
<feature type="transmembrane region" description="Helical" evidence="6">
    <location>
        <begin position="150"/>
        <end position="169"/>
    </location>
</feature>
<proteinExistence type="predicted"/>
<keyword evidence="8" id="KW-1185">Reference proteome</keyword>
<organism evidence="7 8">
    <name type="scientific">Marinibaculum pumilum</name>
    <dbReference type="NCBI Taxonomy" id="1766165"/>
    <lineage>
        <taxon>Bacteria</taxon>
        <taxon>Pseudomonadati</taxon>
        <taxon>Pseudomonadota</taxon>
        <taxon>Alphaproteobacteria</taxon>
        <taxon>Rhodospirillales</taxon>
        <taxon>Rhodospirillaceae</taxon>
        <taxon>Marinibaculum</taxon>
    </lineage>
</organism>
<gene>
    <name evidence="7" type="ORF">ACFOGJ_27175</name>
</gene>
<dbReference type="Proteomes" id="UP001595528">
    <property type="component" value="Unassembled WGS sequence"/>
</dbReference>
<dbReference type="PANTHER" id="PTHR47089">
    <property type="entry name" value="ABC TRANSPORTER, PERMEASE PROTEIN"/>
    <property type="match status" value="1"/>
</dbReference>
<dbReference type="PANTHER" id="PTHR47089:SF1">
    <property type="entry name" value="GUANOSINE ABC TRANSPORTER PERMEASE PROTEIN NUPP"/>
    <property type="match status" value="1"/>
</dbReference>
<comment type="subcellular location">
    <subcellularLocation>
        <location evidence="1">Cell membrane</location>
        <topology evidence="1">Multi-pass membrane protein</topology>
    </subcellularLocation>
</comment>
<dbReference type="RefSeq" id="WP_379906427.1">
    <property type="nucleotide sequence ID" value="NZ_JBHRTR010000054.1"/>
</dbReference>
<feature type="transmembrane region" description="Helical" evidence="6">
    <location>
        <begin position="117"/>
        <end position="138"/>
    </location>
</feature>
<evidence type="ECO:0000256" key="3">
    <source>
        <dbReference type="ARBA" id="ARBA00022692"/>
    </source>
</evidence>
<evidence type="ECO:0000313" key="7">
    <source>
        <dbReference type="EMBL" id="MFC3230958.1"/>
    </source>
</evidence>
<feature type="transmembrane region" description="Helical" evidence="6">
    <location>
        <begin position="323"/>
        <end position="342"/>
    </location>
</feature>
<name>A0ABV7L8F2_9PROT</name>
<dbReference type="InterPro" id="IPR001851">
    <property type="entry name" value="ABC_transp_permease"/>
</dbReference>
<reference evidence="8" key="1">
    <citation type="journal article" date="2019" name="Int. J. Syst. Evol. Microbiol.">
        <title>The Global Catalogue of Microorganisms (GCM) 10K type strain sequencing project: providing services to taxonomists for standard genome sequencing and annotation.</title>
        <authorList>
            <consortium name="The Broad Institute Genomics Platform"/>
            <consortium name="The Broad Institute Genome Sequencing Center for Infectious Disease"/>
            <person name="Wu L."/>
            <person name="Ma J."/>
        </authorList>
    </citation>
    <scope>NUCLEOTIDE SEQUENCE [LARGE SCALE GENOMIC DNA]</scope>
    <source>
        <strain evidence="8">KCTC 42964</strain>
    </source>
</reference>
<evidence type="ECO:0000256" key="4">
    <source>
        <dbReference type="ARBA" id="ARBA00022989"/>
    </source>
</evidence>
<evidence type="ECO:0000313" key="8">
    <source>
        <dbReference type="Proteomes" id="UP001595528"/>
    </source>
</evidence>
<feature type="transmembrane region" description="Helical" evidence="6">
    <location>
        <begin position="92"/>
        <end position="111"/>
    </location>
</feature>
<evidence type="ECO:0000256" key="5">
    <source>
        <dbReference type="ARBA" id="ARBA00023136"/>
    </source>
</evidence>
<feature type="transmembrane region" description="Helical" evidence="6">
    <location>
        <begin position="297"/>
        <end position="317"/>
    </location>
</feature>
<evidence type="ECO:0000256" key="2">
    <source>
        <dbReference type="ARBA" id="ARBA00022475"/>
    </source>
</evidence>